<dbReference type="AlphaFoldDB" id="A0A844HSR9"/>
<dbReference type="SUPFAM" id="SSF158682">
    <property type="entry name" value="TerB-like"/>
    <property type="match status" value="1"/>
</dbReference>
<dbReference type="Gene3D" id="1.10.3680.10">
    <property type="entry name" value="TerB-like"/>
    <property type="match status" value="1"/>
</dbReference>
<dbReference type="EMBL" id="WMIG01000026">
    <property type="protein sequence ID" value="MTH62138.1"/>
    <property type="molecule type" value="Genomic_DNA"/>
</dbReference>
<dbReference type="InterPro" id="IPR029024">
    <property type="entry name" value="TerB-like"/>
</dbReference>
<dbReference type="Pfam" id="PF05099">
    <property type="entry name" value="TerB"/>
    <property type="match status" value="1"/>
</dbReference>
<dbReference type="OrthoDB" id="7862030at2"/>
<dbReference type="InterPro" id="IPR007791">
    <property type="entry name" value="DjlA_N"/>
</dbReference>
<feature type="domain" description="Co-chaperone DjlA N-terminal" evidence="1">
    <location>
        <begin position="26"/>
        <end position="140"/>
    </location>
</feature>
<name>A0A844HSR9_9RHOB</name>
<sequence>MFGRLKERLTGGAKRLSGRTDLLEGIAAASVLGGAADGDLSDDEAMVALDRLKAHEALSAAFTATQIEQAFDKQAARAKQGLAGRIGLRREIEQVGSSASEEDREMLLVIAIDVVCADGDISEAERKALNTIGQAVNLPVARYLE</sequence>
<evidence type="ECO:0000259" key="1">
    <source>
        <dbReference type="Pfam" id="PF05099"/>
    </source>
</evidence>
<dbReference type="Proteomes" id="UP000449846">
    <property type="component" value="Unassembled WGS sequence"/>
</dbReference>
<proteinExistence type="predicted"/>
<evidence type="ECO:0000313" key="2">
    <source>
        <dbReference type="EMBL" id="MTH62138.1"/>
    </source>
</evidence>
<comment type="caution">
    <text evidence="2">The sequence shown here is derived from an EMBL/GenBank/DDBJ whole genome shotgun (WGS) entry which is preliminary data.</text>
</comment>
<reference evidence="2 3" key="1">
    <citation type="submission" date="2019-11" db="EMBL/GenBank/DDBJ databases">
        <authorList>
            <person name="Dong K."/>
        </authorList>
    </citation>
    <scope>NUCLEOTIDE SEQUENCE [LARGE SCALE GENOMIC DNA]</scope>
    <source>
        <strain evidence="2 3">NBRC 112902</strain>
    </source>
</reference>
<dbReference type="CDD" id="cd07176">
    <property type="entry name" value="terB"/>
    <property type="match status" value="1"/>
</dbReference>
<accession>A0A844HSR9</accession>
<dbReference type="RefSeq" id="WP_155042089.1">
    <property type="nucleotide sequence ID" value="NZ_WMIG01000026.1"/>
</dbReference>
<gene>
    <name evidence="2" type="ORF">GL300_23345</name>
</gene>
<protein>
    <submittedName>
        <fullName evidence="2">TerB</fullName>
    </submittedName>
</protein>
<organism evidence="2 3">
    <name type="scientific">Paracoccus litorisediminis</name>
    <dbReference type="NCBI Taxonomy" id="2006130"/>
    <lineage>
        <taxon>Bacteria</taxon>
        <taxon>Pseudomonadati</taxon>
        <taxon>Pseudomonadota</taxon>
        <taxon>Alphaproteobacteria</taxon>
        <taxon>Rhodobacterales</taxon>
        <taxon>Paracoccaceae</taxon>
        <taxon>Paracoccus</taxon>
    </lineage>
</organism>
<evidence type="ECO:0000313" key="3">
    <source>
        <dbReference type="Proteomes" id="UP000449846"/>
    </source>
</evidence>
<keyword evidence="3" id="KW-1185">Reference proteome</keyword>